<dbReference type="Proteomes" id="UP001205998">
    <property type="component" value="Unassembled WGS sequence"/>
</dbReference>
<proteinExistence type="predicted"/>
<dbReference type="EMBL" id="MU591244">
    <property type="protein sequence ID" value="KAI5607635.1"/>
    <property type="molecule type" value="Genomic_DNA"/>
</dbReference>
<keyword evidence="3" id="KW-0418">Kinase</keyword>
<feature type="compositionally biased region" description="Pro residues" evidence="1">
    <location>
        <begin position="157"/>
        <end position="169"/>
    </location>
</feature>
<evidence type="ECO:0000313" key="3">
    <source>
        <dbReference type="EMBL" id="KAI5607635.1"/>
    </source>
</evidence>
<dbReference type="GO" id="GO:0007266">
    <property type="term" value="P:Rho protein signal transduction"/>
    <property type="evidence" value="ECO:0007669"/>
    <property type="project" value="TreeGrafter"/>
</dbReference>
<accession>A0AAD5A1Q3</accession>
<keyword evidence="3" id="KW-0675">Receptor</keyword>
<name>A0AAD5A1Q3_SILAS</name>
<dbReference type="SUPFAM" id="SSF50729">
    <property type="entry name" value="PH domain-like"/>
    <property type="match status" value="1"/>
</dbReference>
<evidence type="ECO:0000313" key="4">
    <source>
        <dbReference type="Proteomes" id="UP001205998"/>
    </source>
</evidence>
<dbReference type="GO" id="GO:0031982">
    <property type="term" value="C:vesicle"/>
    <property type="evidence" value="ECO:0007669"/>
    <property type="project" value="TreeGrafter"/>
</dbReference>
<feature type="region of interest" description="Disordered" evidence="1">
    <location>
        <begin position="201"/>
        <end position="220"/>
    </location>
</feature>
<dbReference type="InterPro" id="IPR013625">
    <property type="entry name" value="PTB"/>
</dbReference>
<reference evidence="3" key="1">
    <citation type="submission" date="2018-07" db="EMBL/GenBank/DDBJ databases">
        <title>Comparative genomics of catfishes provides insights into carnivory and benthic adaptation.</title>
        <authorList>
            <person name="Zhang Y."/>
            <person name="Wang D."/>
            <person name="Peng Z."/>
            <person name="Zheng S."/>
            <person name="Shao F."/>
            <person name="Tao W."/>
        </authorList>
    </citation>
    <scope>NUCLEOTIDE SEQUENCE</scope>
    <source>
        <strain evidence="3">Chongqing</strain>
    </source>
</reference>
<feature type="non-terminal residue" evidence="3">
    <location>
        <position position="1"/>
    </location>
</feature>
<sequence>VRRKEYAQSMNKQLAKFQYRVEHLFNCELDGVEVSGLQDCVERLKLLEMMGRVWGQEMSLEVDTGNLLLRDIETKADYIKRDLERALQHSNKMTNTSERLGTQMRNNRDRCLDKDGWTQQHPFPEEWITPDYSQTLPPPATPPISIRKQLSNRAEPLAPPPPSVPPAPSSAPYTEKDRNVDVLNHLISDIEQCVILALAAAPKADKKKKRKKTLKGKEQQ</sequence>
<dbReference type="PANTHER" id="PTHR12287:SF22">
    <property type="entry name" value="EPIDERMAL GROWTH FACTOR RECEPTOR KINASE SUBSTRATE 8-LIKE PROTEIN 3"/>
    <property type="match status" value="1"/>
</dbReference>
<dbReference type="GO" id="GO:1900029">
    <property type="term" value="P:positive regulation of ruffle assembly"/>
    <property type="evidence" value="ECO:0007669"/>
    <property type="project" value="TreeGrafter"/>
</dbReference>
<evidence type="ECO:0000256" key="1">
    <source>
        <dbReference type="SAM" id="MobiDB-lite"/>
    </source>
</evidence>
<keyword evidence="3" id="KW-0808">Transferase</keyword>
<protein>
    <submittedName>
        <fullName evidence="3">Epidermal growth factor receptor kinase substrate 8-like protein 3</fullName>
    </submittedName>
</protein>
<organism evidence="3 4">
    <name type="scientific">Silurus asotus</name>
    <name type="common">Amur catfish</name>
    <name type="synonym">Parasilurus asotus</name>
    <dbReference type="NCBI Taxonomy" id="30991"/>
    <lineage>
        <taxon>Eukaryota</taxon>
        <taxon>Metazoa</taxon>
        <taxon>Chordata</taxon>
        <taxon>Craniata</taxon>
        <taxon>Vertebrata</taxon>
        <taxon>Euteleostomi</taxon>
        <taxon>Actinopterygii</taxon>
        <taxon>Neopterygii</taxon>
        <taxon>Teleostei</taxon>
        <taxon>Ostariophysi</taxon>
        <taxon>Siluriformes</taxon>
        <taxon>Siluridae</taxon>
        <taxon>Silurus</taxon>
    </lineage>
</organism>
<dbReference type="AlphaFoldDB" id="A0AAD5A1Q3"/>
<dbReference type="InterPro" id="IPR039801">
    <property type="entry name" value="EPS8-like"/>
</dbReference>
<dbReference type="PANTHER" id="PTHR12287">
    <property type="entry name" value="EPIDERMAL GROWTH FACTOR RECEPTOR KINASE SUBSTRATE EPS8-RELATED PROTEIN"/>
    <property type="match status" value="1"/>
</dbReference>
<feature type="domain" description="PTB" evidence="2">
    <location>
        <begin position="18"/>
        <end position="78"/>
    </location>
</feature>
<dbReference type="InterPro" id="IPR011993">
    <property type="entry name" value="PH-like_dom_sf"/>
</dbReference>
<gene>
    <name evidence="3" type="ORF">C0J50_1686</name>
</gene>
<dbReference type="Pfam" id="PF08416">
    <property type="entry name" value="PTB"/>
    <property type="match status" value="1"/>
</dbReference>
<keyword evidence="4" id="KW-1185">Reference proteome</keyword>
<feature type="compositionally biased region" description="Basic residues" evidence="1">
    <location>
        <begin position="205"/>
        <end position="214"/>
    </location>
</feature>
<dbReference type="GO" id="GO:0016301">
    <property type="term" value="F:kinase activity"/>
    <property type="evidence" value="ECO:0007669"/>
    <property type="project" value="UniProtKB-KW"/>
</dbReference>
<comment type="caution">
    <text evidence="3">The sequence shown here is derived from an EMBL/GenBank/DDBJ whole genome shotgun (WGS) entry which is preliminary data.</text>
</comment>
<evidence type="ECO:0000259" key="2">
    <source>
        <dbReference type="Pfam" id="PF08416"/>
    </source>
</evidence>
<dbReference type="GO" id="GO:0032587">
    <property type="term" value="C:ruffle membrane"/>
    <property type="evidence" value="ECO:0007669"/>
    <property type="project" value="TreeGrafter"/>
</dbReference>
<feature type="region of interest" description="Disordered" evidence="1">
    <location>
        <begin position="122"/>
        <end position="177"/>
    </location>
</feature>
<dbReference type="GO" id="GO:0003779">
    <property type="term" value="F:actin binding"/>
    <property type="evidence" value="ECO:0007669"/>
    <property type="project" value="TreeGrafter"/>
</dbReference>
<dbReference type="GO" id="GO:0035023">
    <property type="term" value="P:regulation of Rho protein signal transduction"/>
    <property type="evidence" value="ECO:0007669"/>
    <property type="project" value="TreeGrafter"/>
</dbReference>
<dbReference type="Gene3D" id="2.30.29.30">
    <property type="entry name" value="Pleckstrin-homology domain (PH domain)/Phosphotyrosine-binding domain (PTB)"/>
    <property type="match status" value="1"/>
</dbReference>